<dbReference type="Proteomes" id="UP000003416">
    <property type="component" value="Unassembled WGS sequence"/>
</dbReference>
<sequence>MAYRYSRLMATKSLLAKKDSMPRSERERTAIYATRCRSRGF</sequence>
<accession>F3PNZ4</accession>
<dbReference type="EMBL" id="AFBN01000008">
    <property type="protein sequence ID" value="EGF59504.1"/>
    <property type="molecule type" value="Genomic_DNA"/>
</dbReference>
<proteinExistence type="predicted"/>
<dbReference type="AlphaFoldDB" id="F3PNZ4"/>
<protein>
    <submittedName>
        <fullName evidence="1">Uncharacterized protein</fullName>
    </submittedName>
</protein>
<name>F3PNZ4_9BACE</name>
<comment type="caution">
    <text evidence="1">The sequence shown here is derived from an EMBL/GenBank/DDBJ whole genome shotgun (WGS) entry which is preliminary data.</text>
</comment>
<gene>
    <name evidence="1" type="ORF">HMPREF9446_00434</name>
</gene>
<keyword evidence="2" id="KW-1185">Reference proteome</keyword>
<evidence type="ECO:0000313" key="1">
    <source>
        <dbReference type="EMBL" id="EGF59504.1"/>
    </source>
</evidence>
<organism evidence="1 2">
    <name type="scientific">Bacteroides fluxus YIT 12057</name>
    <dbReference type="NCBI Taxonomy" id="763034"/>
    <lineage>
        <taxon>Bacteria</taxon>
        <taxon>Pseudomonadati</taxon>
        <taxon>Bacteroidota</taxon>
        <taxon>Bacteroidia</taxon>
        <taxon>Bacteroidales</taxon>
        <taxon>Bacteroidaceae</taxon>
        <taxon>Bacteroides</taxon>
    </lineage>
</organism>
<dbReference type="eggNOG" id="ENOG5030WBW">
    <property type="taxonomic scope" value="Bacteria"/>
</dbReference>
<evidence type="ECO:0000313" key="2">
    <source>
        <dbReference type="Proteomes" id="UP000003416"/>
    </source>
</evidence>
<reference evidence="1 2" key="1">
    <citation type="submission" date="2011-02" db="EMBL/GenBank/DDBJ databases">
        <authorList>
            <person name="Weinstock G."/>
            <person name="Sodergren E."/>
            <person name="Clifton S."/>
            <person name="Fulton L."/>
            <person name="Fulton B."/>
            <person name="Courtney L."/>
            <person name="Fronick C."/>
            <person name="Harrison M."/>
            <person name="Strong C."/>
            <person name="Farmer C."/>
            <person name="Delahaunty K."/>
            <person name="Markovic C."/>
            <person name="Hall O."/>
            <person name="Minx P."/>
            <person name="Tomlinson C."/>
            <person name="Mitreva M."/>
            <person name="Hou S."/>
            <person name="Chen J."/>
            <person name="Wollam A."/>
            <person name="Pepin K.H."/>
            <person name="Johnson M."/>
            <person name="Bhonagiri V."/>
            <person name="Zhang X."/>
            <person name="Suruliraj S."/>
            <person name="Warren W."/>
            <person name="Chinwalla A."/>
            <person name="Mardis E.R."/>
            <person name="Wilson R.K."/>
        </authorList>
    </citation>
    <scope>NUCLEOTIDE SEQUENCE [LARGE SCALE GENOMIC DNA]</scope>
    <source>
        <strain evidence="1 2">YIT 12057</strain>
    </source>
</reference>
<dbReference type="HOGENOM" id="CLU_3265542_0_0_10"/>